<dbReference type="eggNOG" id="ENOG502QQQA">
    <property type="taxonomic scope" value="Eukaryota"/>
</dbReference>
<gene>
    <name evidence="4" type="ORF">L484_027600</name>
</gene>
<keyword evidence="3" id="KW-0012">Acyltransferase</keyword>
<evidence type="ECO:0000256" key="2">
    <source>
        <dbReference type="ARBA" id="ARBA00022679"/>
    </source>
</evidence>
<sequence>MDGIGKVDIIARNTIKPSSPTPDHLRIFKLSLLDQIIPPMYGLIVFFYPAETGTNFSEQSSRLRESLSRTLTTFYPMAGRTNAIEPSIDCSDDGAFFVEAKMDCELSDFLRKPDGELLNNFLPTTDPLTAQLSEGYVTLIQITGFRCGGTAVSVCISHKIGDISSLVTFLHGWTSSGEAGSPVFVGDSLLPPRDLSFAQRTDIKSGNLITKRFVFEASKISHLKDKVGAIDHNIQMINKYPSRVEVVMAQIFKCAIAASRSVTGSFKTSVLFHSVNLRPRTDPPLPENSVGNLIWFVPVVIEESEMDLRTMVHKMKRLVNEFCNEKAKKFKDHSLSVLGEFGKWAEFKEMEFYSCSSWCKFPLYETDFGWGKPIWVSSANLTFKNSIILVDTREGDGIEAWVTLEEEKMAIFERDNELLDSATFNPSAYLYITSTQSV</sequence>
<name>W9RMT2_9ROSA</name>
<dbReference type="Gene3D" id="3.30.559.10">
    <property type="entry name" value="Chloramphenicol acetyltransferase-like domain"/>
    <property type="match status" value="2"/>
</dbReference>
<evidence type="ECO:0000313" key="4">
    <source>
        <dbReference type="EMBL" id="EXB82426.1"/>
    </source>
</evidence>
<evidence type="ECO:0000256" key="1">
    <source>
        <dbReference type="ARBA" id="ARBA00009861"/>
    </source>
</evidence>
<dbReference type="InterPro" id="IPR023213">
    <property type="entry name" value="CAT-like_dom_sf"/>
</dbReference>
<dbReference type="GO" id="GO:0016746">
    <property type="term" value="F:acyltransferase activity"/>
    <property type="evidence" value="ECO:0007669"/>
    <property type="project" value="UniProtKB-KW"/>
</dbReference>
<dbReference type="Proteomes" id="UP000030645">
    <property type="component" value="Unassembled WGS sequence"/>
</dbReference>
<proteinExistence type="inferred from homology"/>
<dbReference type="KEGG" id="mnt:21410212"/>
<dbReference type="EMBL" id="KE344869">
    <property type="protein sequence ID" value="EXB82426.1"/>
    <property type="molecule type" value="Genomic_DNA"/>
</dbReference>
<evidence type="ECO:0000313" key="5">
    <source>
        <dbReference type="Proteomes" id="UP000030645"/>
    </source>
</evidence>
<dbReference type="OrthoDB" id="671439at2759"/>
<reference evidence="5" key="1">
    <citation type="submission" date="2013-01" db="EMBL/GenBank/DDBJ databases">
        <title>Draft Genome Sequence of a Mulberry Tree, Morus notabilis C.K. Schneid.</title>
        <authorList>
            <person name="He N."/>
            <person name="Zhao S."/>
        </authorList>
    </citation>
    <scope>NUCLEOTIDE SEQUENCE</scope>
</reference>
<evidence type="ECO:0000256" key="3">
    <source>
        <dbReference type="ARBA" id="ARBA00023315"/>
    </source>
</evidence>
<dbReference type="PANTHER" id="PTHR31623">
    <property type="entry name" value="F21J9.9"/>
    <property type="match status" value="1"/>
</dbReference>
<organism evidence="4 5">
    <name type="scientific">Morus notabilis</name>
    <dbReference type="NCBI Taxonomy" id="981085"/>
    <lineage>
        <taxon>Eukaryota</taxon>
        <taxon>Viridiplantae</taxon>
        <taxon>Streptophyta</taxon>
        <taxon>Embryophyta</taxon>
        <taxon>Tracheophyta</taxon>
        <taxon>Spermatophyta</taxon>
        <taxon>Magnoliopsida</taxon>
        <taxon>eudicotyledons</taxon>
        <taxon>Gunneridae</taxon>
        <taxon>Pentapetalae</taxon>
        <taxon>rosids</taxon>
        <taxon>fabids</taxon>
        <taxon>Rosales</taxon>
        <taxon>Moraceae</taxon>
        <taxon>Moreae</taxon>
        <taxon>Morus</taxon>
    </lineage>
</organism>
<dbReference type="AlphaFoldDB" id="W9RMT2"/>
<protein>
    <submittedName>
        <fullName evidence="4">Vinorine synthase</fullName>
    </submittedName>
</protein>
<dbReference type="Pfam" id="PF02458">
    <property type="entry name" value="Transferase"/>
    <property type="match status" value="1"/>
</dbReference>
<keyword evidence="5" id="KW-1185">Reference proteome</keyword>
<accession>W9RMT2</accession>
<keyword evidence="2" id="KW-0808">Transferase</keyword>
<comment type="similarity">
    <text evidence="1">Belongs to the plant acyltransferase family.</text>
</comment>
<dbReference type="PANTHER" id="PTHR31623:SF19">
    <property type="entry name" value="VINORINE SYNTHASE-RELATED"/>
    <property type="match status" value="1"/>
</dbReference>